<evidence type="ECO:0000259" key="6">
    <source>
        <dbReference type="Pfam" id="PF00136"/>
    </source>
</evidence>
<dbReference type="VEuPathDB" id="MicrosporidiaDB:NCER_100120"/>
<dbReference type="Gene3D" id="1.10.132.60">
    <property type="entry name" value="DNA polymerase family B, C-terminal domain"/>
    <property type="match status" value="1"/>
</dbReference>
<dbReference type="GO" id="GO:0003682">
    <property type="term" value="F:chromatin binding"/>
    <property type="evidence" value="ECO:0007669"/>
    <property type="project" value="TreeGrafter"/>
</dbReference>
<sequence length="866" mass="101675">MYFYCYHLQAFLPDTLYLYGRKIETENIKDLDNIEKCQTKKIKITVDDVISPLLAIYNGKKTIQHLEDDIIKYFNKLKHKEITHLKNIFYDKFYKEIDVIRFAPETYKKIENFKSDFCLKIMHEFTNPIEAALISKNIKSPCVLKIKTNKTYIKFDDIESVIKTNMPKLNIASINVKLQNYDICYYSICINGCKYFVGAFKGHENFIMHKHKIEIFSNLQNLNTRILEIFADEEIDVVVFFNNLGNLLNNLQKYIICDMFLYATANLKLREYSIKELCEYFKITCTDITNPIILSKTLFDLFIKSDVLILSKELSELSGYTINKVLNNNRAEIIEYTLFHELYDKKYLLPPEVNVSVEKYEGGKVFEPVKGYYDNLVLLLDFNSLYPSIIQEYNVCFSNPDFNSSEKGVLPKILANLVQRRKEVKKLMNNDKDNKIYYIRQMALKILANSIYGSLGYPKSRFCNYKMAAFITEKGREILRDTKKTIENELNYKVIYGDTDSIMIDTGLIHNEENIIKAKEISQEISEKINLKYKNIEIELEKIFTKLFLYAKKRYIGRYLDSNSVLHEEYKGIEALKRNFCPAASDILYKVNKILLDSDNKNIYSLLKEEYNNLINRNVEDFVINNTLNKPLSQYASNAPLPFVHLCNRLKTKGIHYKVGDVVSYVIGKTENETDFYNRAFLLTEKCNIDYDYYVQNQIMPPLMRSLALSSNINLEKIYDIFKVKYNKKAVPKLCQFKTECCNNQQFPAHYCVKCNLKIEENFYIKIVKKSIGLEIERLYSTPFECIDCKVKFEGYFLKCLYCSGELIYKSLNNEFDAYLEELLSRFTEIGFVKVCELINTHLKCSKFRVFDISPYFGDEINKNLK</sequence>
<dbReference type="GO" id="GO:0000166">
    <property type="term" value="F:nucleotide binding"/>
    <property type="evidence" value="ECO:0007669"/>
    <property type="project" value="InterPro"/>
</dbReference>
<dbReference type="InterPro" id="IPR042087">
    <property type="entry name" value="DNA_pol_B_thumb"/>
</dbReference>
<evidence type="ECO:0000313" key="8">
    <source>
        <dbReference type="Proteomes" id="UP000034350"/>
    </source>
</evidence>
<dbReference type="NCBIfam" id="TIGR00592">
    <property type="entry name" value="pol2"/>
    <property type="match status" value="1"/>
</dbReference>
<evidence type="ECO:0000256" key="4">
    <source>
        <dbReference type="ARBA" id="ARBA00022932"/>
    </source>
</evidence>
<evidence type="ECO:0000313" key="7">
    <source>
        <dbReference type="EMBL" id="KKO75299.1"/>
    </source>
</evidence>
<dbReference type="PANTHER" id="PTHR45861:SF1">
    <property type="entry name" value="DNA POLYMERASE ALPHA CATALYTIC SUBUNIT"/>
    <property type="match status" value="1"/>
</dbReference>
<dbReference type="InterPro" id="IPR006172">
    <property type="entry name" value="DNA-dir_DNA_pol_B"/>
</dbReference>
<dbReference type="OrthoDB" id="6755010at2759"/>
<comment type="caution">
    <text evidence="7">The sequence shown here is derived from an EMBL/GenBank/DDBJ whole genome shotgun (WGS) entry which is preliminary data.</text>
</comment>
<dbReference type="EC" id="2.7.7.7" evidence="5"/>
<dbReference type="PRINTS" id="PR00106">
    <property type="entry name" value="DNAPOLB"/>
</dbReference>
<dbReference type="InterPro" id="IPR017964">
    <property type="entry name" value="DNA-dir_DNA_pol_B_CS"/>
</dbReference>
<dbReference type="SUPFAM" id="SSF56672">
    <property type="entry name" value="DNA/RNA polymerases"/>
    <property type="match status" value="1"/>
</dbReference>
<dbReference type="VEuPathDB" id="MicrosporidiaDB:G9O61_00g009390"/>
<dbReference type="AlphaFoldDB" id="A0A0F9ZCC9"/>
<dbReference type="EMBL" id="JPQZ01000025">
    <property type="protein sequence ID" value="KKO75299.1"/>
    <property type="molecule type" value="Genomic_DNA"/>
</dbReference>
<comment type="similarity">
    <text evidence="1 5">Belongs to the DNA polymerase type-B family.</text>
</comment>
<evidence type="ECO:0000256" key="1">
    <source>
        <dbReference type="ARBA" id="ARBA00005755"/>
    </source>
</evidence>
<gene>
    <name evidence="7" type="ORF">AAJ76_2500025322</name>
</gene>
<dbReference type="GeneID" id="36319726"/>
<feature type="domain" description="DNA-directed DNA polymerase family B multifunctional" evidence="6">
    <location>
        <begin position="404"/>
        <end position="707"/>
    </location>
</feature>
<feature type="domain" description="DNA-directed DNA polymerase family B multifunctional" evidence="6">
    <location>
        <begin position="322"/>
        <end position="398"/>
    </location>
</feature>
<dbReference type="GO" id="GO:0006273">
    <property type="term" value="P:lagging strand elongation"/>
    <property type="evidence" value="ECO:0007669"/>
    <property type="project" value="TreeGrafter"/>
</dbReference>
<keyword evidence="5" id="KW-0238">DNA-binding</keyword>
<dbReference type="GO" id="GO:0006272">
    <property type="term" value="P:leading strand elongation"/>
    <property type="evidence" value="ECO:0007669"/>
    <property type="project" value="TreeGrafter"/>
</dbReference>
<keyword evidence="2 5" id="KW-0808">Transferase</keyword>
<dbReference type="InterPro" id="IPR023211">
    <property type="entry name" value="DNA_pol_palm_dom_sf"/>
</dbReference>
<evidence type="ECO:0000256" key="3">
    <source>
        <dbReference type="ARBA" id="ARBA00022695"/>
    </source>
</evidence>
<dbReference type="PANTHER" id="PTHR45861">
    <property type="entry name" value="DNA POLYMERASE ALPHA CATALYTIC SUBUNIT"/>
    <property type="match status" value="1"/>
</dbReference>
<dbReference type="Gene3D" id="3.90.1600.10">
    <property type="entry name" value="Palm domain of DNA polymerase"/>
    <property type="match status" value="2"/>
</dbReference>
<reference evidence="7 8" key="1">
    <citation type="journal article" date="2015" name="Environ. Microbiol.">
        <title>Genome analyses suggest the presence of polyploidy and recent human-driven expansions in eight global populations of the honeybee pathogen Nosema ceranae.</title>
        <authorList>
            <person name="Pelin A."/>
            <person name="Selman M."/>
            <person name="Aris-Brosou S."/>
            <person name="Farinelli L."/>
            <person name="Corradi N."/>
        </authorList>
    </citation>
    <scope>NUCLEOTIDE SEQUENCE [LARGE SCALE GENOMIC DNA]</scope>
    <source>
        <strain evidence="7 8">PA08 1199</strain>
    </source>
</reference>
<keyword evidence="8" id="KW-1185">Reference proteome</keyword>
<accession>A0A0F9ZCC9</accession>
<dbReference type="VEuPathDB" id="MicrosporidiaDB:AAJ76_2500025322"/>
<dbReference type="Pfam" id="PF00136">
    <property type="entry name" value="DNA_pol_B"/>
    <property type="match status" value="2"/>
</dbReference>
<evidence type="ECO:0000256" key="5">
    <source>
        <dbReference type="RuleBase" id="RU000442"/>
    </source>
</evidence>
<proteinExistence type="inferred from homology"/>
<dbReference type="Proteomes" id="UP000034350">
    <property type="component" value="Unassembled WGS sequence"/>
</dbReference>
<protein>
    <recommendedName>
        <fullName evidence="5">DNA polymerase</fullName>
        <ecNumber evidence="5">2.7.7.7</ecNumber>
    </recommendedName>
</protein>
<dbReference type="RefSeq" id="XP_024331041.1">
    <property type="nucleotide sequence ID" value="XM_024474798.1"/>
</dbReference>
<dbReference type="SMART" id="SM00486">
    <property type="entry name" value="POLBc"/>
    <property type="match status" value="1"/>
</dbReference>
<dbReference type="PROSITE" id="PS00116">
    <property type="entry name" value="DNA_POLYMERASE_B"/>
    <property type="match status" value="1"/>
</dbReference>
<keyword evidence="5" id="KW-0235">DNA replication</keyword>
<dbReference type="GO" id="GO:0003697">
    <property type="term" value="F:single-stranded DNA binding"/>
    <property type="evidence" value="ECO:0007669"/>
    <property type="project" value="TreeGrafter"/>
</dbReference>
<keyword evidence="3 5" id="KW-0548">Nucleotidyltransferase</keyword>
<evidence type="ECO:0000256" key="2">
    <source>
        <dbReference type="ARBA" id="ARBA00022679"/>
    </source>
</evidence>
<organism evidence="7 8">
    <name type="scientific">Vairimorpha ceranae</name>
    <dbReference type="NCBI Taxonomy" id="40302"/>
    <lineage>
        <taxon>Eukaryota</taxon>
        <taxon>Fungi</taxon>
        <taxon>Fungi incertae sedis</taxon>
        <taxon>Microsporidia</taxon>
        <taxon>Nosematidae</taxon>
        <taxon>Vairimorpha</taxon>
    </lineage>
</organism>
<keyword evidence="4 5" id="KW-0239">DNA-directed DNA polymerase</keyword>
<name>A0A0F9ZCC9_9MICR</name>
<dbReference type="InterPro" id="IPR012337">
    <property type="entry name" value="RNaseH-like_sf"/>
</dbReference>
<dbReference type="InterPro" id="IPR043502">
    <property type="entry name" value="DNA/RNA_pol_sf"/>
</dbReference>
<dbReference type="GO" id="GO:0003887">
    <property type="term" value="F:DNA-directed DNA polymerase activity"/>
    <property type="evidence" value="ECO:0007669"/>
    <property type="project" value="UniProtKB-KW"/>
</dbReference>
<dbReference type="SUPFAM" id="SSF53098">
    <property type="entry name" value="Ribonuclease H-like"/>
    <property type="match status" value="1"/>
</dbReference>
<dbReference type="InterPro" id="IPR006134">
    <property type="entry name" value="DNA-dir_DNA_pol_B_multi_dom"/>
</dbReference>
<dbReference type="GO" id="GO:0003688">
    <property type="term" value="F:DNA replication origin binding"/>
    <property type="evidence" value="ECO:0007669"/>
    <property type="project" value="TreeGrafter"/>
</dbReference>
<dbReference type="GO" id="GO:1902975">
    <property type="term" value="P:mitotic DNA replication initiation"/>
    <property type="evidence" value="ECO:0007669"/>
    <property type="project" value="TreeGrafter"/>
</dbReference>
<comment type="catalytic activity">
    <reaction evidence="5">
        <text>DNA(n) + a 2'-deoxyribonucleoside 5'-triphosphate = DNA(n+1) + diphosphate</text>
        <dbReference type="Rhea" id="RHEA:22508"/>
        <dbReference type="Rhea" id="RHEA-COMP:17339"/>
        <dbReference type="Rhea" id="RHEA-COMP:17340"/>
        <dbReference type="ChEBI" id="CHEBI:33019"/>
        <dbReference type="ChEBI" id="CHEBI:61560"/>
        <dbReference type="ChEBI" id="CHEBI:173112"/>
        <dbReference type="EC" id="2.7.7.7"/>
    </reaction>
</comment>
<dbReference type="GO" id="GO:0005658">
    <property type="term" value="C:alpha DNA polymerase:primase complex"/>
    <property type="evidence" value="ECO:0007669"/>
    <property type="project" value="TreeGrafter"/>
</dbReference>